<evidence type="ECO:0000256" key="1">
    <source>
        <dbReference type="ARBA" id="ARBA00009437"/>
    </source>
</evidence>
<protein>
    <submittedName>
        <fullName evidence="6">LysR family transcriptional regulator</fullName>
    </submittedName>
</protein>
<dbReference type="RefSeq" id="WP_076758224.1">
    <property type="nucleotide sequence ID" value="NZ_JARMMH010000014.1"/>
</dbReference>
<organism evidence="6 7">
    <name type="scientific">Bacillus swezeyi</name>
    <dbReference type="NCBI Taxonomy" id="1925020"/>
    <lineage>
        <taxon>Bacteria</taxon>
        <taxon>Bacillati</taxon>
        <taxon>Bacillota</taxon>
        <taxon>Bacilli</taxon>
        <taxon>Bacillales</taxon>
        <taxon>Bacillaceae</taxon>
        <taxon>Bacillus</taxon>
    </lineage>
</organism>
<dbReference type="AlphaFoldDB" id="A0A1R1QP38"/>
<sequence length="284" mass="32178">MDIENMKAFVAAAELQSISAAAAKLNHLQSNMTAKIKKMEAHYEQELFIRSSKGVQLTKEGKVLYDQFKKMLLIWEETENKMKKYDEKLRIGAMMSVGGAQLAGSLSRLYQMYPDLSVTLKTGSTEYIEEQLLLGHIDLAFTIGSLDNKNIHYEKSGIEEMLIIGGGIEENTGLEAYLEGKNLLMLSDKCLYLSILQDLFAEKKINQGEIIEVGDMQTLVQLASIGMGISLVSKRIAKRFNINQFLEVPPSYRYVNMYMITRVHHQLTPIEKQFAELSHTLMDH</sequence>
<dbReference type="Gene3D" id="3.40.190.290">
    <property type="match status" value="1"/>
</dbReference>
<dbReference type="PROSITE" id="PS50931">
    <property type="entry name" value="HTH_LYSR"/>
    <property type="match status" value="1"/>
</dbReference>
<reference evidence="6 7" key="1">
    <citation type="submission" date="2017-01" db="EMBL/GenBank/DDBJ databases">
        <title>Bacillus phylogenomics.</title>
        <authorList>
            <person name="Dunlap C."/>
        </authorList>
    </citation>
    <scope>NUCLEOTIDE SEQUENCE [LARGE SCALE GENOMIC DNA]</scope>
    <source>
        <strain evidence="6 7">NRRL B-41282</strain>
    </source>
</reference>
<feature type="domain" description="HTH lysR-type" evidence="5">
    <location>
        <begin position="1"/>
        <end position="58"/>
    </location>
</feature>
<dbReference type="Proteomes" id="UP000187367">
    <property type="component" value="Unassembled WGS sequence"/>
</dbReference>
<dbReference type="InterPro" id="IPR036390">
    <property type="entry name" value="WH_DNA-bd_sf"/>
</dbReference>
<dbReference type="SUPFAM" id="SSF53850">
    <property type="entry name" value="Periplasmic binding protein-like II"/>
    <property type="match status" value="1"/>
</dbReference>
<comment type="similarity">
    <text evidence="1">Belongs to the LysR transcriptional regulatory family.</text>
</comment>
<dbReference type="Pfam" id="PF03466">
    <property type="entry name" value="LysR_substrate"/>
    <property type="match status" value="1"/>
</dbReference>
<dbReference type="GO" id="GO:0000976">
    <property type="term" value="F:transcription cis-regulatory region binding"/>
    <property type="evidence" value="ECO:0007669"/>
    <property type="project" value="TreeGrafter"/>
</dbReference>
<evidence type="ECO:0000256" key="3">
    <source>
        <dbReference type="ARBA" id="ARBA00023125"/>
    </source>
</evidence>
<keyword evidence="7" id="KW-1185">Reference proteome</keyword>
<dbReference type="InterPro" id="IPR036388">
    <property type="entry name" value="WH-like_DNA-bd_sf"/>
</dbReference>
<keyword evidence="3" id="KW-0238">DNA-binding</keyword>
<accession>A0A1R1QP38</accession>
<dbReference type="Pfam" id="PF00126">
    <property type="entry name" value="HTH_1"/>
    <property type="match status" value="1"/>
</dbReference>
<dbReference type="OrthoDB" id="8479357at2"/>
<dbReference type="EMBL" id="MTJL01000015">
    <property type="protein sequence ID" value="OMI06435.1"/>
    <property type="molecule type" value="Genomic_DNA"/>
</dbReference>
<evidence type="ECO:0000259" key="5">
    <source>
        <dbReference type="PROSITE" id="PS50931"/>
    </source>
</evidence>
<dbReference type="CDD" id="cd05466">
    <property type="entry name" value="PBP2_LTTR_substrate"/>
    <property type="match status" value="1"/>
</dbReference>
<dbReference type="PANTHER" id="PTHR30126">
    <property type="entry name" value="HTH-TYPE TRANSCRIPTIONAL REGULATOR"/>
    <property type="match status" value="1"/>
</dbReference>
<dbReference type="InterPro" id="IPR005119">
    <property type="entry name" value="LysR_subst-bd"/>
</dbReference>
<evidence type="ECO:0000313" key="6">
    <source>
        <dbReference type="EMBL" id="OMI06435.1"/>
    </source>
</evidence>
<dbReference type="PANTHER" id="PTHR30126:SF40">
    <property type="entry name" value="HTH-TYPE TRANSCRIPTIONAL REGULATOR GLTR"/>
    <property type="match status" value="1"/>
</dbReference>
<name>A0A1R1QP38_9BACI</name>
<gene>
    <name evidence="6" type="ORF">BW143_08835</name>
</gene>
<evidence type="ECO:0000256" key="4">
    <source>
        <dbReference type="ARBA" id="ARBA00023163"/>
    </source>
</evidence>
<proteinExistence type="inferred from homology"/>
<dbReference type="SUPFAM" id="SSF46785">
    <property type="entry name" value="Winged helix' DNA-binding domain"/>
    <property type="match status" value="1"/>
</dbReference>
<dbReference type="Gene3D" id="1.10.10.10">
    <property type="entry name" value="Winged helix-like DNA-binding domain superfamily/Winged helix DNA-binding domain"/>
    <property type="match status" value="1"/>
</dbReference>
<evidence type="ECO:0000313" key="7">
    <source>
        <dbReference type="Proteomes" id="UP000187367"/>
    </source>
</evidence>
<keyword evidence="4" id="KW-0804">Transcription</keyword>
<dbReference type="GO" id="GO:0003700">
    <property type="term" value="F:DNA-binding transcription factor activity"/>
    <property type="evidence" value="ECO:0007669"/>
    <property type="project" value="InterPro"/>
</dbReference>
<keyword evidence="2" id="KW-0805">Transcription regulation</keyword>
<evidence type="ECO:0000256" key="2">
    <source>
        <dbReference type="ARBA" id="ARBA00023015"/>
    </source>
</evidence>
<dbReference type="InterPro" id="IPR000847">
    <property type="entry name" value="LysR_HTH_N"/>
</dbReference>
<accession>A0A1R1S3F6</accession>
<comment type="caution">
    <text evidence="6">The sequence shown here is derived from an EMBL/GenBank/DDBJ whole genome shotgun (WGS) entry which is preliminary data.</text>
</comment>